<dbReference type="InterPro" id="IPR007867">
    <property type="entry name" value="GMC_OxRtase_C"/>
</dbReference>
<dbReference type="PANTHER" id="PTHR11552">
    <property type="entry name" value="GLUCOSE-METHANOL-CHOLINE GMC OXIDOREDUCTASE"/>
    <property type="match status" value="1"/>
</dbReference>
<dbReference type="InterPro" id="IPR012132">
    <property type="entry name" value="GMC_OxRdtase"/>
</dbReference>
<dbReference type="EMBL" id="LJIJ01003335">
    <property type="protein sequence ID" value="ODM88662.1"/>
    <property type="molecule type" value="Genomic_DNA"/>
</dbReference>
<dbReference type="GO" id="GO:0050660">
    <property type="term" value="F:flavin adenine dinucleotide binding"/>
    <property type="evidence" value="ECO:0007669"/>
    <property type="project" value="InterPro"/>
</dbReference>
<dbReference type="Pfam" id="PF05199">
    <property type="entry name" value="GMC_oxred_C"/>
    <property type="match status" value="1"/>
</dbReference>
<evidence type="ECO:0000313" key="4">
    <source>
        <dbReference type="Proteomes" id="UP000094527"/>
    </source>
</evidence>
<keyword evidence="4" id="KW-1185">Reference proteome</keyword>
<dbReference type="GO" id="GO:0016614">
    <property type="term" value="F:oxidoreductase activity, acting on CH-OH group of donors"/>
    <property type="evidence" value="ECO:0007669"/>
    <property type="project" value="InterPro"/>
</dbReference>
<protein>
    <submittedName>
        <fullName evidence="3">Glucose dehydrogenase [FAD, quinone]</fullName>
    </submittedName>
</protein>
<dbReference type="SUPFAM" id="SSF51905">
    <property type="entry name" value="FAD/NAD(P)-binding domain"/>
    <property type="match status" value="1"/>
</dbReference>
<gene>
    <name evidence="3" type="ORF">Ocin01_18021</name>
</gene>
<name>A0A1D2M6W5_ORCCI</name>
<dbReference type="OrthoDB" id="269227at2759"/>
<dbReference type="Proteomes" id="UP000094527">
    <property type="component" value="Unassembled WGS sequence"/>
</dbReference>
<evidence type="ECO:0000256" key="1">
    <source>
        <dbReference type="ARBA" id="ARBA00010790"/>
    </source>
</evidence>
<accession>A0A1D2M6W5</accession>
<comment type="similarity">
    <text evidence="1">Belongs to the GMC oxidoreductase family.</text>
</comment>
<reference evidence="3 4" key="1">
    <citation type="journal article" date="2016" name="Genome Biol. Evol.">
        <title>Gene Family Evolution Reflects Adaptation to Soil Environmental Stressors in the Genome of the Collembolan Orchesella cincta.</title>
        <authorList>
            <person name="Faddeeva-Vakhrusheva A."/>
            <person name="Derks M.F."/>
            <person name="Anvar S.Y."/>
            <person name="Agamennone V."/>
            <person name="Suring W."/>
            <person name="Smit S."/>
            <person name="van Straalen N.M."/>
            <person name="Roelofs D."/>
        </authorList>
    </citation>
    <scope>NUCLEOTIDE SEQUENCE [LARGE SCALE GENOMIC DNA]</scope>
    <source>
        <tissue evidence="3">Mixed pool</tissue>
    </source>
</reference>
<evidence type="ECO:0000313" key="3">
    <source>
        <dbReference type="EMBL" id="ODM88662.1"/>
    </source>
</evidence>
<proteinExistence type="inferred from homology"/>
<dbReference type="Gene3D" id="3.50.50.60">
    <property type="entry name" value="FAD/NAD(P)-binding domain"/>
    <property type="match status" value="1"/>
</dbReference>
<feature type="domain" description="Glucose-methanol-choline oxidoreductase C-terminal" evidence="2">
    <location>
        <begin position="79"/>
        <end position="111"/>
    </location>
</feature>
<comment type="caution">
    <text evidence="3">The sequence shown here is derived from an EMBL/GenBank/DDBJ whole genome shotgun (WGS) entry which is preliminary data.</text>
</comment>
<dbReference type="STRING" id="48709.A0A1D2M6W5"/>
<dbReference type="AlphaFoldDB" id="A0A1D2M6W5"/>
<evidence type="ECO:0000259" key="2">
    <source>
        <dbReference type="Pfam" id="PF05199"/>
    </source>
</evidence>
<sequence length="122" mass="13860">MPGYKKYVDLFENSSLNTPLYYKPVPGCESLEFKSDDYYRCVIRSNWHGLSSRGSCAWEKCDNRFENLNVKWFSIPIFIRVIGIDGLRVIDASVMPRLPNGNTQAATIMLGEKGSDLLIADM</sequence>
<dbReference type="PANTHER" id="PTHR11552:SF227">
    <property type="entry name" value="GLUCOSE DEHYDROGENASE [FAD, QUINONE]-LIKE PROTEIN"/>
    <property type="match status" value="1"/>
</dbReference>
<organism evidence="3 4">
    <name type="scientific">Orchesella cincta</name>
    <name type="common">Springtail</name>
    <name type="synonym">Podura cincta</name>
    <dbReference type="NCBI Taxonomy" id="48709"/>
    <lineage>
        <taxon>Eukaryota</taxon>
        <taxon>Metazoa</taxon>
        <taxon>Ecdysozoa</taxon>
        <taxon>Arthropoda</taxon>
        <taxon>Hexapoda</taxon>
        <taxon>Collembola</taxon>
        <taxon>Entomobryomorpha</taxon>
        <taxon>Entomobryoidea</taxon>
        <taxon>Orchesellidae</taxon>
        <taxon>Orchesellinae</taxon>
        <taxon>Orchesella</taxon>
    </lineage>
</organism>
<dbReference type="InterPro" id="IPR036188">
    <property type="entry name" value="FAD/NAD-bd_sf"/>
</dbReference>
<dbReference type="Gene3D" id="3.30.560.10">
    <property type="entry name" value="Glucose Oxidase, domain 3"/>
    <property type="match status" value="1"/>
</dbReference>